<dbReference type="Proteomes" id="UP000012040">
    <property type="component" value="Chromosome"/>
</dbReference>
<accession>M4VMW6</accession>
<organism evidence="2 3">
    <name type="scientific">Pseudobdellovibrio exovorus JSS</name>
    <dbReference type="NCBI Taxonomy" id="1184267"/>
    <lineage>
        <taxon>Bacteria</taxon>
        <taxon>Pseudomonadati</taxon>
        <taxon>Bdellovibrionota</taxon>
        <taxon>Bdellovibrionia</taxon>
        <taxon>Bdellovibrionales</taxon>
        <taxon>Pseudobdellovibrionaceae</taxon>
        <taxon>Pseudobdellovibrio</taxon>
    </lineage>
</organism>
<dbReference type="OrthoDB" id="282744at2"/>
<dbReference type="STRING" id="1184267.A11Q_214"/>
<dbReference type="InterPro" id="IPR029442">
    <property type="entry name" value="GyrI-like"/>
</dbReference>
<dbReference type="Gene3D" id="3.20.80.10">
    <property type="entry name" value="Regulatory factor, effector binding domain"/>
    <property type="match status" value="1"/>
</dbReference>
<evidence type="ECO:0000313" key="3">
    <source>
        <dbReference type="Proteomes" id="UP000012040"/>
    </source>
</evidence>
<proteinExistence type="predicted"/>
<dbReference type="eggNOG" id="COG3708">
    <property type="taxonomic scope" value="Bacteria"/>
</dbReference>
<name>M4VMW6_9BACT</name>
<evidence type="ECO:0000313" key="2">
    <source>
        <dbReference type="EMBL" id="AGH94434.1"/>
    </source>
</evidence>
<keyword evidence="3" id="KW-1185">Reference proteome</keyword>
<dbReference type="KEGG" id="bex:A11Q_214"/>
<sequence length="160" mass="18773">MNIEPKIEIIKEKKLVGNRHSISVARYEVGPLWKVFSPRRKEIENTVSNDLISMSIYNAEYFLKFDPTTFFEKWATAEVTNFDKVPSGMETFILPGGLYAIFSYKGSSTDLRIFDYIFKTWLPQSEYQLDDRPHFEILGAKYRNNDPNSEEEIFIPVKKR</sequence>
<reference evidence="2 3" key="1">
    <citation type="journal article" date="2013" name="ISME J.">
        <title>By their genes ye shall know them: genomic signatures of predatory bacteria.</title>
        <authorList>
            <person name="Pasternak Z."/>
            <person name="Pietrokovski S."/>
            <person name="Rotem O."/>
            <person name="Gophna U."/>
            <person name="Lurie-Weinberger M.N."/>
            <person name="Jurkevitch E."/>
        </authorList>
    </citation>
    <scope>NUCLEOTIDE SEQUENCE [LARGE SCALE GENOMIC DNA]</scope>
    <source>
        <strain evidence="2 3">JSS</strain>
    </source>
</reference>
<dbReference type="Pfam" id="PF06445">
    <property type="entry name" value="GyrI-like"/>
    <property type="match status" value="1"/>
</dbReference>
<gene>
    <name evidence="2" type="ORF">A11Q_214</name>
</gene>
<evidence type="ECO:0000259" key="1">
    <source>
        <dbReference type="SMART" id="SM00871"/>
    </source>
</evidence>
<dbReference type="EMBL" id="CP003537">
    <property type="protein sequence ID" value="AGH94434.1"/>
    <property type="molecule type" value="Genomic_DNA"/>
</dbReference>
<dbReference type="RefSeq" id="WP_015468924.1">
    <property type="nucleotide sequence ID" value="NC_020813.1"/>
</dbReference>
<dbReference type="InterPro" id="IPR010499">
    <property type="entry name" value="AraC_E-bd"/>
</dbReference>
<dbReference type="SMART" id="SM00871">
    <property type="entry name" value="AraC_E_bind"/>
    <property type="match status" value="1"/>
</dbReference>
<dbReference type="HOGENOM" id="CLU_108864_0_0_7"/>
<dbReference type="SUPFAM" id="SSF55136">
    <property type="entry name" value="Probable bacterial effector-binding domain"/>
    <property type="match status" value="1"/>
</dbReference>
<dbReference type="InterPro" id="IPR011256">
    <property type="entry name" value="Reg_factor_effector_dom_sf"/>
</dbReference>
<feature type="domain" description="AraC effector-binding" evidence="1">
    <location>
        <begin position="3"/>
        <end position="158"/>
    </location>
</feature>
<protein>
    <recommendedName>
        <fullName evidence="1">AraC effector-binding domain-containing protein</fullName>
    </recommendedName>
</protein>
<dbReference type="AlphaFoldDB" id="M4VMW6"/>